<proteinExistence type="inferred from homology"/>
<evidence type="ECO:0000256" key="2">
    <source>
        <dbReference type="ARBA" id="ARBA00010107"/>
    </source>
</evidence>
<dbReference type="GO" id="GO:0046972">
    <property type="term" value="F:histone H4K16 acetyltransferase activity"/>
    <property type="evidence" value="ECO:0007669"/>
    <property type="project" value="TreeGrafter"/>
</dbReference>
<dbReference type="Proteomes" id="UP000030693">
    <property type="component" value="Unassembled WGS sequence"/>
</dbReference>
<evidence type="ECO:0000256" key="14">
    <source>
        <dbReference type="SAM" id="MobiDB-lite"/>
    </source>
</evidence>
<dbReference type="RefSeq" id="XP_009494805.1">
    <property type="nucleotide sequence ID" value="XM_009496530.1"/>
</dbReference>
<dbReference type="Pfam" id="PF01853">
    <property type="entry name" value="MOZ_SAS"/>
    <property type="match status" value="1"/>
</dbReference>
<name>A0A058Z7L0_FONAL</name>
<evidence type="ECO:0000256" key="7">
    <source>
        <dbReference type="ARBA" id="ARBA00022833"/>
    </source>
</evidence>
<dbReference type="Gene3D" id="3.30.60.60">
    <property type="entry name" value="N-acetyl transferase-like"/>
    <property type="match status" value="1"/>
</dbReference>
<evidence type="ECO:0000256" key="12">
    <source>
        <dbReference type="ARBA" id="ARBA00023315"/>
    </source>
</evidence>
<evidence type="ECO:0000256" key="13">
    <source>
        <dbReference type="PIRSR" id="PIRSR602717-51"/>
    </source>
</evidence>
<dbReference type="AlphaFoldDB" id="A0A058Z7L0"/>
<keyword evidence="17" id="KW-1185">Reference proteome</keyword>
<keyword evidence="4" id="KW-0808">Transferase</keyword>
<dbReference type="InterPro" id="IPR040706">
    <property type="entry name" value="Zf-MYST"/>
</dbReference>
<evidence type="ECO:0000313" key="17">
    <source>
        <dbReference type="Proteomes" id="UP000030693"/>
    </source>
</evidence>
<sequence length="620" mass="64785">MATASEAVLDTAPSAAATPGLAAGSVAPANCTATSAVAGPPAVGLSPSSPLLAVASTITPGRAGGLIPKAGRTLTRGQKRQYDALLGQAPGELAVAAAASPALAAFAAHAASSSSLSSAAASSAGLGVVAGSPDATAAALEREHEEVTKVRNIDAVVLGKHEMDAWYFSPYPDEFAGARRLFICPYCLKYMRSPVTYERHKIKCPYTRPLGTEIYRHDGISFFEIDGKESKLYCQNLCLLGKLFLDHKTLYYDVEPFLFYVMAEIETLSPTKTDAATPSQHGAAEGAAQAHERHHIVGYFSKERHSIEGNNVACILTLPPFQRRGYGHMLIQFSYELTKLEEKVGGPERPLSDLGLLSYRSYWAWALLPILLALSLGLDPTDVPPDLSPAGLVALVAPASGGAPMPKLPVSILNLLASQPEVAVPVTTLAIPGPTSTTASVKALSQLTGIRPEDVVATLGQLGLLRHWRGQPVVCASAPALETHLRTRGWWGPEPDRDPGTAAAAIVTSAAGAHVSDEASGVVPPSAAPVAPRPPSRPPPRRILPQFITWVPHARRASPPSPPPGSRSCPESPPALGVDMGPDSSGPSSPADIGLSPGREGSPLPSHSGEPPRKAPRKVH</sequence>
<evidence type="ECO:0000256" key="10">
    <source>
        <dbReference type="ARBA" id="ARBA00023163"/>
    </source>
</evidence>
<dbReference type="FunFam" id="3.30.60.60:FF:000001">
    <property type="entry name" value="Histone acetyltransferase"/>
    <property type="match status" value="1"/>
</dbReference>
<dbReference type="PANTHER" id="PTHR10615:SF219">
    <property type="entry name" value="HISTONE ACETYLTRANSFERASE KAT5"/>
    <property type="match status" value="1"/>
</dbReference>
<dbReference type="InterPro" id="IPR002717">
    <property type="entry name" value="HAT_MYST-type"/>
</dbReference>
<dbReference type="GO" id="GO:0035267">
    <property type="term" value="C:NuA4 histone acetyltransferase complex"/>
    <property type="evidence" value="ECO:0007669"/>
    <property type="project" value="TreeGrafter"/>
</dbReference>
<reference evidence="16" key="1">
    <citation type="submission" date="2013-04" db="EMBL/GenBank/DDBJ databases">
        <title>The Genome Sequence of Fonticula alba ATCC 38817.</title>
        <authorList>
            <consortium name="The Broad Institute Genomics Platform"/>
            <person name="Russ C."/>
            <person name="Cuomo C."/>
            <person name="Burger G."/>
            <person name="Gray M.W."/>
            <person name="Holland P.W.H."/>
            <person name="King N."/>
            <person name="Lang F.B.F."/>
            <person name="Roger A.J."/>
            <person name="Ruiz-Trillo I."/>
            <person name="Brown M."/>
            <person name="Walker B."/>
            <person name="Young S."/>
            <person name="Zeng Q."/>
            <person name="Gargeya S."/>
            <person name="Fitzgerald M."/>
            <person name="Haas B."/>
            <person name="Abouelleil A."/>
            <person name="Allen A.W."/>
            <person name="Alvarado L."/>
            <person name="Arachchi H.M."/>
            <person name="Berlin A.M."/>
            <person name="Chapman S.B."/>
            <person name="Gainer-Dewar J."/>
            <person name="Goldberg J."/>
            <person name="Griggs A."/>
            <person name="Gujja S."/>
            <person name="Hansen M."/>
            <person name="Howarth C."/>
            <person name="Imamovic A."/>
            <person name="Ireland A."/>
            <person name="Larimer J."/>
            <person name="McCowan C."/>
            <person name="Murphy C."/>
            <person name="Pearson M."/>
            <person name="Poon T.W."/>
            <person name="Priest M."/>
            <person name="Roberts A."/>
            <person name="Saif S."/>
            <person name="Shea T."/>
            <person name="Sisk P."/>
            <person name="Sykes S."/>
            <person name="Wortman J."/>
            <person name="Nusbaum C."/>
            <person name="Birren B."/>
        </authorList>
    </citation>
    <scope>NUCLEOTIDE SEQUENCE [LARGE SCALE GENOMIC DNA]</scope>
    <source>
        <strain evidence="16">ATCC 38817</strain>
    </source>
</reference>
<dbReference type="GO" id="GO:0006355">
    <property type="term" value="P:regulation of DNA-templated transcription"/>
    <property type="evidence" value="ECO:0007669"/>
    <property type="project" value="InterPro"/>
</dbReference>
<dbReference type="GO" id="GO:0008270">
    <property type="term" value="F:zinc ion binding"/>
    <property type="evidence" value="ECO:0007669"/>
    <property type="project" value="UniProtKB-KW"/>
</dbReference>
<evidence type="ECO:0000256" key="8">
    <source>
        <dbReference type="ARBA" id="ARBA00022990"/>
    </source>
</evidence>
<feature type="domain" description="MYST-type HAT" evidence="15">
    <location>
        <begin position="148"/>
        <end position="509"/>
    </location>
</feature>
<keyword evidence="11" id="KW-0539">Nucleus</keyword>
<dbReference type="PANTHER" id="PTHR10615">
    <property type="entry name" value="HISTONE ACETYLTRANSFERASE"/>
    <property type="match status" value="1"/>
</dbReference>
<keyword evidence="12" id="KW-0012">Acyltransferase</keyword>
<feature type="compositionally biased region" description="Low complexity" evidence="14">
    <location>
        <begin position="516"/>
        <end position="530"/>
    </location>
</feature>
<evidence type="ECO:0000256" key="11">
    <source>
        <dbReference type="ARBA" id="ARBA00023242"/>
    </source>
</evidence>
<evidence type="ECO:0000313" key="16">
    <source>
        <dbReference type="EMBL" id="KCV70289.1"/>
    </source>
</evidence>
<feature type="region of interest" description="Disordered" evidence="14">
    <location>
        <begin position="516"/>
        <end position="620"/>
    </location>
</feature>
<dbReference type="EMBL" id="KB932204">
    <property type="protein sequence ID" value="KCV70289.1"/>
    <property type="molecule type" value="Genomic_DNA"/>
</dbReference>
<feature type="active site" description="Proton donor/acceptor" evidence="13">
    <location>
        <position position="348"/>
    </location>
</feature>
<dbReference type="InterPro" id="IPR016181">
    <property type="entry name" value="Acyl_CoA_acyltransferase"/>
</dbReference>
<evidence type="ECO:0000256" key="6">
    <source>
        <dbReference type="ARBA" id="ARBA00022771"/>
    </source>
</evidence>
<evidence type="ECO:0000256" key="1">
    <source>
        <dbReference type="ARBA" id="ARBA00004123"/>
    </source>
</evidence>
<feature type="compositionally biased region" description="Low complexity" evidence="14">
    <location>
        <begin position="577"/>
        <end position="594"/>
    </location>
</feature>
<evidence type="ECO:0000256" key="5">
    <source>
        <dbReference type="ARBA" id="ARBA00022723"/>
    </source>
</evidence>
<accession>A0A058Z7L0</accession>
<keyword evidence="10" id="KW-0804">Transcription</keyword>
<keyword evidence="8" id="KW-0007">Acetylation</keyword>
<dbReference type="Gene3D" id="3.40.630.30">
    <property type="match status" value="1"/>
</dbReference>
<dbReference type="InterPro" id="IPR050603">
    <property type="entry name" value="MYST_HAT"/>
</dbReference>
<keyword evidence="7" id="KW-0862">Zinc</keyword>
<dbReference type="Pfam" id="PF17772">
    <property type="entry name" value="zf-MYST"/>
    <property type="match status" value="1"/>
</dbReference>
<dbReference type="STRING" id="691883.A0A058Z7L0"/>
<keyword evidence="9" id="KW-0805">Transcription regulation</keyword>
<evidence type="ECO:0000256" key="9">
    <source>
        <dbReference type="ARBA" id="ARBA00023015"/>
    </source>
</evidence>
<evidence type="ECO:0000256" key="4">
    <source>
        <dbReference type="ARBA" id="ARBA00022679"/>
    </source>
</evidence>
<dbReference type="PROSITE" id="PS51726">
    <property type="entry name" value="MYST_HAT"/>
    <property type="match status" value="1"/>
</dbReference>
<evidence type="ECO:0000256" key="3">
    <source>
        <dbReference type="ARBA" id="ARBA00013184"/>
    </source>
</evidence>
<keyword evidence="5" id="KW-0479">Metal-binding</keyword>
<dbReference type="InterPro" id="IPR036388">
    <property type="entry name" value="WH-like_DNA-bd_sf"/>
</dbReference>
<protein>
    <recommendedName>
        <fullName evidence="3">histone acetyltransferase</fullName>
        <ecNumber evidence="3">2.3.1.48</ecNumber>
    </recommendedName>
</protein>
<comment type="subcellular location">
    <subcellularLocation>
        <location evidence="1">Nucleus</location>
    </subcellularLocation>
</comment>
<dbReference type="GeneID" id="20527344"/>
<dbReference type="SUPFAM" id="SSF55729">
    <property type="entry name" value="Acyl-CoA N-acyltransferases (Nat)"/>
    <property type="match status" value="1"/>
</dbReference>
<dbReference type="Gene3D" id="1.10.10.10">
    <property type="entry name" value="Winged helix-like DNA-binding domain superfamily/Winged helix DNA-binding domain"/>
    <property type="match status" value="1"/>
</dbReference>
<dbReference type="OrthoDB" id="787137at2759"/>
<gene>
    <name evidence="16" type="ORF">H696_02619</name>
</gene>
<evidence type="ECO:0000259" key="15">
    <source>
        <dbReference type="PROSITE" id="PS51726"/>
    </source>
</evidence>
<dbReference type="GO" id="GO:0005634">
    <property type="term" value="C:nucleus"/>
    <property type="evidence" value="ECO:0007669"/>
    <property type="project" value="UniProtKB-SubCell"/>
</dbReference>
<dbReference type="eggNOG" id="KOG2747">
    <property type="taxonomic scope" value="Eukaryota"/>
</dbReference>
<feature type="compositionally biased region" description="Pro residues" evidence="14">
    <location>
        <begin position="531"/>
        <end position="542"/>
    </location>
</feature>
<comment type="similarity">
    <text evidence="2">Belongs to the MYST (SAS/MOZ) family.</text>
</comment>
<keyword evidence="6" id="KW-0863">Zinc-finger</keyword>
<organism evidence="16">
    <name type="scientific">Fonticula alba</name>
    <name type="common">Slime mold</name>
    <dbReference type="NCBI Taxonomy" id="691883"/>
    <lineage>
        <taxon>Eukaryota</taxon>
        <taxon>Rotosphaerida</taxon>
        <taxon>Fonticulaceae</taxon>
        <taxon>Fonticula</taxon>
    </lineage>
</organism>
<dbReference type="EC" id="2.3.1.48" evidence="3"/>